<dbReference type="GO" id="GO:0000793">
    <property type="term" value="C:condensed chromosome"/>
    <property type="evidence" value="ECO:0007669"/>
    <property type="project" value="TreeGrafter"/>
</dbReference>
<protein>
    <submittedName>
        <fullName evidence="1">Mariner Mos1 transposase</fullName>
    </submittedName>
</protein>
<dbReference type="PANTHER" id="PTHR46060:SF2">
    <property type="entry name" value="HISTONE-LYSINE N-METHYLTRANSFERASE SETMAR"/>
    <property type="match status" value="1"/>
</dbReference>
<organism evidence="1 2">
    <name type="scientific">Eumeta variegata</name>
    <name type="common">Bagworm moth</name>
    <name type="synonym">Eumeta japonica</name>
    <dbReference type="NCBI Taxonomy" id="151549"/>
    <lineage>
        <taxon>Eukaryota</taxon>
        <taxon>Metazoa</taxon>
        <taxon>Ecdysozoa</taxon>
        <taxon>Arthropoda</taxon>
        <taxon>Hexapoda</taxon>
        <taxon>Insecta</taxon>
        <taxon>Pterygota</taxon>
        <taxon>Neoptera</taxon>
        <taxon>Endopterygota</taxon>
        <taxon>Lepidoptera</taxon>
        <taxon>Glossata</taxon>
        <taxon>Ditrysia</taxon>
        <taxon>Tineoidea</taxon>
        <taxon>Psychidae</taxon>
        <taxon>Oiketicinae</taxon>
        <taxon>Eumeta</taxon>
    </lineage>
</organism>
<dbReference type="InterPro" id="IPR036397">
    <property type="entry name" value="RNaseH_sf"/>
</dbReference>
<dbReference type="PANTHER" id="PTHR46060">
    <property type="entry name" value="MARINER MOS1 TRANSPOSASE-LIKE PROTEIN"/>
    <property type="match status" value="1"/>
</dbReference>
<dbReference type="STRING" id="151549.A0A4C1TR24"/>
<dbReference type="Gene3D" id="3.30.420.10">
    <property type="entry name" value="Ribonuclease H-like superfamily/Ribonuclease H"/>
    <property type="match status" value="1"/>
</dbReference>
<dbReference type="Proteomes" id="UP000299102">
    <property type="component" value="Unassembled WGS sequence"/>
</dbReference>
<dbReference type="GO" id="GO:0042800">
    <property type="term" value="F:histone H3K4 methyltransferase activity"/>
    <property type="evidence" value="ECO:0007669"/>
    <property type="project" value="TreeGrafter"/>
</dbReference>
<dbReference type="GO" id="GO:0046975">
    <property type="term" value="F:histone H3K36 methyltransferase activity"/>
    <property type="evidence" value="ECO:0007669"/>
    <property type="project" value="TreeGrafter"/>
</dbReference>
<dbReference type="GO" id="GO:0031297">
    <property type="term" value="P:replication fork processing"/>
    <property type="evidence" value="ECO:0007669"/>
    <property type="project" value="TreeGrafter"/>
</dbReference>
<proteinExistence type="predicted"/>
<dbReference type="GO" id="GO:0035861">
    <property type="term" value="C:site of double-strand break"/>
    <property type="evidence" value="ECO:0007669"/>
    <property type="project" value="TreeGrafter"/>
</dbReference>
<gene>
    <name evidence="1" type="ORF">EVAR_9955_1</name>
</gene>
<evidence type="ECO:0000313" key="2">
    <source>
        <dbReference type="Proteomes" id="UP000299102"/>
    </source>
</evidence>
<dbReference type="EMBL" id="BGZK01000079">
    <property type="protein sequence ID" value="GBP16366.1"/>
    <property type="molecule type" value="Genomic_DNA"/>
</dbReference>
<dbReference type="GO" id="GO:0000014">
    <property type="term" value="F:single-stranded DNA endodeoxyribonuclease activity"/>
    <property type="evidence" value="ECO:0007669"/>
    <property type="project" value="TreeGrafter"/>
</dbReference>
<keyword evidence="2" id="KW-1185">Reference proteome</keyword>
<comment type="caution">
    <text evidence="1">The sequence shown here is derived from an EMBL/GenBank/DDBJ whole genome shotgun (WGS) entry which is preliminary data.</text>
</comment>
<dbReference type="AlphaFoldDB" id="A0A4C1TR24"/>
<dbReference type="GO" id="GO:0005634">
    <property type="term" value="C:nucleus"/>
    <property type="evidence" value="ECO:0007669"/>
    <property type="project" value="TreeGrafter"/>
</dbReference>
<name>A0A4C1TR24_EUMVA</name>
<dbReference type="GO" id="GO:0000729">
    <property type="term" value="P:DNA double-strand break processing"/>
    <property type="evidence" value="ECO:0007669"/>
    <property type="project" value="TreeGrafter"/>
</dbReference>
<sequence length="191" mass="21712">MFMEGGDRVLNSDSHARLPLFSAYDSADSCCHSSDLYCQRLMRLKKEVEEKRPKLINRNGVIFHHDNAIPHIFLATQQILREFSGKVLLHQPYSPDLAPSDFHLFRSLQNSLAGESGFFVRSSPGARRQWAGCVAGLGKYMHFHTINPRAPRPPHPALSSRLTLISCINFDRFAKRGRQLQLNYGIKHNKA</sequence>
<dbReference type="GO" id="GO:0006303">
    <property type="term" value="P:double-strand break repair via nonhomologous end joining"/>
    <property type="evidence" value="ECO:0007669"/>
    <property type="project" value="TreeGrafter"/>
</dbReference>
<dbReference type="GO" id="GO:0044547">
    <property type="term" value="F:DNA topoisomerase binding"/>
    <property type="evidence" value="ECO:0007669"/>
    <property type="project" value="TreeGrafter"/>
</dbReference>
<dbReference type="GO" id="GO:0044774">
    <property type="term" value="P:mitotic DNA integrity checkpoint signaling"/>
    <property type="evidence" value="ECO:0007669"/>
    <property type="project" value="TreeGrafter"/>
</dbReference>
<dbReference type="GO" id="GO:0003697">
    <property type="term" value="F:single-stranded DNA binding"/>
    <property type="evidence" value="ECO:0007669"/>
    <property type="project" value="TreeGrafter"/>
</dbReference>
<reference evidence="1 2" key="1">
    <citation type="journal article" date="2019" name="Commun. Biol.">
        <title>The bagworm genome reveals a unique fibroin gene that provides high tensile strength.</title>
        <authorList>
            <person name="Kono N."/>
            <person name="Nakamura H."/>
            <person name="Ohtoshi R."/>
            <person name="Tomita M."/>
            <person name="Numata K."/>
            <person name="Arakawa K."/>
        </authorList>
    </citation>
    <scope>NUCLEOTIDE SEQUENCE [LARGE SCALE GENOMIC DNA]</scope>
</reference>
<evidence type="ECO:0000313" key="1">
    <source>
        <dbReference type="EMBL" id="GBP16366.1"/>
    </source>
</evidence>
<dbReference type="OrthoDB" id="616263at2759"/>
<dbReference type="GO" id="GO:0015074">
    <property type="term" value="P:DNA integration"/>
    <property type="evidence" value="ECO:0007669"/>
    <property type="project" value="TreeGrafter"/>
</dbReference>
<accession>A0A4C1TR24</accession>
<dbReference type="GO" id="GO:0003690">
    <property type="term" value="F:double-stranded DNA binding"/>
    <property type="evidence" value="ECO:0007669"/>
    <property type="project" value="TreeGrafter"/>
</dbReference>
<dbReference type="InterPro" id="IPR052709">
    <property type="entry name" value="Transposase-MT_Hybrid"/>
</dbReference>